<organism evidence="2 3">
    <name type="scientific">Caulochytrium protostelioides</name>
    <dbReference type="NCBI Taxonomy" id="1555241"/>
    <lineage>
        <taxon>Eukaryota</taxon>
        <taxon>Fungi</taxon>
        <taxon>Fungi incertae sedis</taxon>
        <taxon>Chytridiomycota</taxon>
        <taxon>Chytridiomycota incertae sedis</taxon>
        <taxon>Chytridiomycetes</taxon>
        <taxon>Caulochytriales</taxon>
        <taxon>Caulochytriaceae</taxon>
        <taxon>Caulochytrium</taxon>
    </lineage>
</organism>
<dbReference type="AlphaFoldDB" id="A0A4P9WV10"/>
<evidence type="ECO:0000313" key="3">
    <source>
        <dbReference type="Proteomes" id="UP000268535"/>
    </source>
</evidence>
<dbReference type="Proteomes" id="UP000268535">
    <property type="component" value="Unassembled WGS sequence"/>
</dbReference>
<evidence type="ECO:0000313" key="2">
    <source>
        <dbReference type="EMBL" id="RKO96133.1"/>
    </source>
</evidence>
<reference evidence="3" key="1">
    <citation type="journal article" date="2018" name="Nat. Microbiol.">
        <title>Leveraging single-cell genomics to expand the fungal tree of life.</title>
        <authorList>
            <person name="Ahrendt S.R."/>
            <person name="Quandt C.A."/>
            <person name="Ciobanu D."/>
            <person name="Clum A."/>
            <person name="Salamov A."/>
            <person name="Andreopoulos B."/>
            <person name="Cheng J.F."/>
            <person name="Woyke T."/>
            <person name="Pelin A."/>
            <person name="Henrissat B."/>
            <person name="Reynolds N.K."/>
            <person name="Benny G.L."/>
            <person name="Smith M.E."/>
            <person name="James T.Y."/>
            <person name="Grigoriev I.V."/>
        </authorList>
    </citation>
    <scope>NUCLEOTIDE SEQUENCE [LARGE SCALE GENOMIC DNA]</scope>
    <source>
        <strain evidence="3">ATCC 52028</strain>
    </source>
</reference>
<dbReference type="EMBL" id="ML010320">
    <property type="protein sequence ID" value="RKO96133.1"/>
    <property type="molecule type" value="Genomic_DNA"/>
</dbReference>
<protein>
    <submittedName>
        <fullName evidence="2">Uncharacterized protein</fullName>
    </submittedName>
</protein>
<accession>A0A4P9WV10</accession>
<proteinExistence type="predicted"/>
<gene>
    <name evidence="2" type="ORF">CAUPRSCDRAFT_12167</name>
</gene>
<evidence type="ECO:0000256" key="1">
    <source>
        <dbReference type="SAM" id="MobiDB-lite"/>
    </source>
</evidence>
<sequence length="183" mass="19182">MIDAGGAIVPLEQSVLWTEDRLGLRRLAARTIPTGGDDGDDRGRSAFVRGLLEGEHMNFSLETLRAEVTRYLSPSATAAARGAAVRAAAAPGAKPARAAFAVALAAPPALIAESPAVAPAIRGIAPLSASSTADPEKGDSSRGANSANEEPPQRSFADVFDPLTESMWQRVARAWVWAWPRVV</sequence>
<feature type="region of interest" description="Disordered" evidence="1">
    <location>
        <begin position="128"/>
        <end position="156"/>
    </location>
</feature>
<name>A0A4P9WV10_9FUNG</name>